<comment type="caution">
    <text evidence="2">The sequence shown here is derived from an EMBL/GenBank/DDBJ whole genome shotgun (WGS) entry which is preliminary data.</text>
</comment>
<dbReference type="EMBL" id="FOEV01000006">
    <property type="protein sequence ID" value="SEQ50106.1"/>
    <property type="molecule type" value="Genomic_DNA"/>
</dbReference>
<dbReference type="RefSeq" id="WP_074825280.1">
    <property type="nucleotide sequence ID" value="NZ_FOEV01000006.1"/>
</dbReference>
<evidence type="ECO:0000313" key="3">
    <source>
        <dbReference type="Proteomes" id="UP000183210"/>
    </source>
</evidence>
<proteinExistence type="predicted"/>
<organism evidence="2 3">
    <name type="scientific">Pseudomonas lutea</name>
    <dbReference type="NCBI Taxonomy" id="243924"/>
    <lineage>
        <taxon>Bacteria</taxon>
        <taxon>Pseudomonadati</taxon>
        <taxon>Pseudomonadota</taxon>
        <taxon>Gammaproteobacteria</taxon>
        <taxon>Pseudomonadales</taxon>
        <taxon>Pseudomonadaceae</taxon>
        <taxon>Pseudomonas</taxon>
    </lineage>
</organism>
<dbReference type="InterPro" id="IPR038610">
    <property type="entry name" value="FliK-like_C_sf"/>
</dbReference>
<evidence type="ECO:0000259" key="1">
    <source>
        <dbReference type="Pfam" id="PF02120"/>
    </source>
</evidence>
<feature type="domain" description="Flagellar hook-length control protein-like C-terminal" evidence="1">
    <location>
        <begin position="416"/>
        <end position="491"/>
    </location>
</feature>
<accession>A0A9X8QJF5</accession>
<reference evidence="2 3" key="1">
    <citation type="submission" date="2016-10" db="EMBL/GenBank/DDBJ databases">
        <authorList>
            <person name="Varghese N."/>
            <person name="Submissions S."/>
        </authorList>
    </citation>
    <scope>NUCLEOTIDE SEQUENCE [LARGE SCALE GENOMIC DNA]</scope>
    <source>
        <strain evidence="2 3">LMG 21974</strain>
    </source>
</reference>
<dbReference type="GeneID" id="300267681"/>
<dbReference type="Pfam" id="PF02120">
    <property type="entry name" value="Flg_hook"/>
    <property type="match status" value="1"/>
</dbReference>
<gene>
    <name evidence="2" type="ORF">SAMN05216409_10667</name>
</gene>
<name>A0A9X8QJF5_9PSED</name>
<dbReference type="InterPro" id="IPR021136">
    <property type="entry name" value="Flagellar_hook_control-like_C"/>
</dbReference>
<sequence>MADIGTIRPASAPVVPTRAALPAEPAVRITLPTESPLLPGETAQAQVVALKQNLQSFQLLLQLTLANGRQLTLPAESTSPLPTGSLLNIMALSSTRLAVQIEAKAETPLKSLDTKALPPGTLLQTRVVSSQPADASEGQISFKSVVTLLNGALAGKQLIIESLNALKPGSLITVAVRDAQQVALVPSSGRLDQIELGQQLTAQFQRQGSLAQLFQALPLLTDSPATPGVLRDTLGQLLASVPEVEELKNPDVVKTLFERSGILLERHLTSGETERLPQDYKTLLLRLISQLSQTTTTSTTFPPQAGVPNLPGSLRNALTALGQGNPKHAALSFPLPSRIVSSLLQEGMELEELLKLATAALSRLQTHQLSGVEQTQHYPDGSMLLTWQGELPMRNGERITSLQYKLQEERPSKSAGELRDSIWKLDLAFDLEPLGNMQVEAKLARGTLSSQFWAEQKETAALITHELEHFKEQLLEAGLLVGELQCTLGKPVRGLRTHIEERWIDESA</sequence>
<dbReference type="Proteomes" id="UP000183210">
    <property type="component" value="Unassembled WGS sequence"/>
</dbReference>
<dbReference type="AlphaFoldDB" id="A0A9X8QJF5"/>
<protein>
    <submittedName>
        <fullName evidence="2">Hook-length control protein FliK</fullName>
    </submittedName>
</protein>
<evidence type="ECO:0000313" key="2">
    <source>
        <dbReference type="EMBL" id="SEQ50106.1"/>
    </source>
</evidence>
<dbReference type="Gene3D" id="3.30.750.140">
    <property type="match status" value="1"/>
</dbReference>